<dbReference type="RefSeq" id="WP_111064600.1">
    <property type="nucleotide sequence ID" value="NZ_JBHUCU010000001.1"/>
</dbReference>
<feature type="domain" description="PspC-related ToastRack" evidence="10">
    <location>
        <begin position="396"/>
        <end position="524"/>
    </location>
</feature>
<organism evidence="11 12">
    <name type="scientific">Putridiphycobacter roseus</name>
    <dbReference type="NCBI Taxonomy" id="2219161"/>
    <lineage>
        <taxon>Bacteria</taxon>
        <taxon>Pseudomonadati</taxon>
        <taxon>Bacteroidota</taxon>
        <taxon>Flavobacteriia</taxon>
        <taxon>Flavobacteriales</taxon>
        <taxon>Crocinitomicaceae</taxon>
        <taxon>Putridiphycobacter</taxon>
    </lineage>
</organism>
<dbReference type="AlphaFoldDB" id="A0A2W1N938"/>
<gene>
    <name evidence="11" type="ORF">DNU06_16445</name>
</gene>
<dbReference type="OrthoDB" id="5772680at2"/>
<evidence type="ECO:0000313" key="11">
    <source>
        <dbReference type="EMBL" id="PZE15765.1"/>
    </source>
</evidence>
<keyword evidence="3 7" id="KW-0812">Transmembrane</keyword>
<dbReference type="Pfam" id="PF22744">
    <property type="entry name" value="Toast-rack_PspC-Cterm"/>
    <property type="match status" value="1"/>
</dbReference>
<sequence>MKKTVSVNIGGFAFNIEEGAYEQLRAYLAAVENNLATDQAEIMHDIEARIAEIFKEKLAGTKEVIDEGNIEELIGIMGQPEDYQEGEETFENQEQSAHSDTAHDNRKSLYRDMDNASVGGVCSGLAKYFDVDPLFIRILFVLFTVFAGSGLLLYLILWLVIPEAKTTADKLKMSGENINLESIKSHFNQLGRDINQNLKSKKFNKKINKFVDSSVSTANQVAIVLQKIIGTVFIIASIVALFFFTLYLMGNQDIIPFTSFIIADSLFDFSLLIFPTVLLAKIAFVSIVVMLAIPLVSFLLAGVKMVFNLNGEVPKALKIILGILFTLSVCFLFIAGVRTGVHFTHEGEIEKTYEVTNKEAVIQIAFVDGPSNYFMNNSLYFGPQFMDVKQDSFGLRNIALHLSATTDTNGIEVKVIKESHGISQMSANENAVQIQYELRIVDGVIQLPSYMLLNNAQKFRGQAVDVYVKVPENTIVVLNENAYKVDFYINHNNYYKHYSKYGRRVIEKRWKAKDGKLICENCREDY</sequence>
<dbReference type="GO" id="GO:0005886">
    <property type="term" value="C:plasma membrane"/>
    <property type="evidence" value="ECO:0007669"/>
    <property type="project" value="UniProtKB-SubCell"/>
</dbReference>
<dbReference type="PANTHER" id="PTHR33885:SF3">
    <property type="entry name" value="PHAGE SHOCK PROTEIN C"/>
    <property type="match status" value="1"/>
</dbReference>
<dbReference type="Proteomes" id="UP000249248">
    <property type="component" value="Unassembled WGS sequence"/>
</dbReference>
<evidence type="ECO:0000259" key="10">
    <source>
        <dbReference type="Pfam" id="PF22744"/>
    </source>
</evidence>
<dbReference type="EMBL" id="QKSB01000017">
    <property type="protein sequence ID" value="PZE15765.1"/>
    <property type="molecule type" value="Genomic_DNA"/>
</dbReference>
<protein>
    <submittedName>
        <fullName evidence="11">Uncharacterized protein</fullName>
    </submittedName>
</protein>
<evidence type="ECO:0000256" key="3">
    <source>
        <dbReference type="ARBA" id="ARBA00022692"/>
    </source>
</evidence>
<dbReference type="InterPro" id="IPR007168">
    <property type="entry name" value="Phageshock_PspC_N"/>
</dbReference>
<feature type="domain" description="PspC-related transmembrane region" evidence="9">
    <location>
        <begin position="200"/>
        <end position="343"/>
    </location>
</feature>
<dbReference type="PANTHER" id="PTHR33885">
    <property type="entry name" value="PHAGE SHOCK PROTEIN C"/>
    <property type="match status" value="1"/>
</dbReference>
<reference evidence="11 12" key="1">
    <citation type="submission" date="2018-06" db="EMBL/GenBank/DDBJ databases">
        <title>The draft genome sequence of Crocinitomix sp. SM1701.</title>
        <authorList>
            <person name="Zhang X."/>
        </authorList>
    </citation>
    <scope>NUCLEOTIDE SEQUENCE [LARGE SCALE GENOMIC DNA]</scope>
    <source>
        <strain evidence="11 12">SM1701</strain>
    </source>
</reference>
<evidence type="ECO:0000313" key="12">
    <source>
        <dbReference type="Proteomes" id="UP000249248"/>
    </source>
</evidence>
<feature type="region of interest" description="Disordered" evidence="6">
    <location>
        <begin position="84"/>
        <end position="103"/>
    </location>
</feature>
<keyword evidence="4 7" id="KW-1133">Transmembrane helix</keyword>
<feature type="transmembrane region" description="Helical" evidence="7">
    <location>
        <begin position="228"/>
        <end position="248"/>
    </location>
</feature>
<dbReference type="Pfam" id="PF04024">
    <property type="entry name" value="PspC"/>
    <property type="match status" value="1"/>
</dbReference>
<evidence type="ECO:0000256" key="6">
    <source>
        <dbReference type="SAM" id="MobiDB-lite"/>
    </source>
</evidence>
<feature type="transmembrane region" description="Helical" evidence="7">
    <location>
        <begin position="319"/>
        <end position="337"/>
    </location>
</feature>
<keyword evidence="2" id="KW-1003">Cell membrane</keyword>
<evidence type="ECO:0000256" key="1">
    <source>
        <dbReference type="ARBA" id="ARBA00004162"/>
    </source>
</evidence>
<dbReference type="InterPro" id="IPR054319">
    <property type="entry name" value="PspC-rel_ToastRack"/>
</dbReference>
<dbReference type="Pfam" id="PF22571">
    <property type="entry name" value="LiaI-LiaF-TM_PspC"/>
    <property type="match status" value="1"/>
</dbReference>
<proteinExistence type="predicted"/>
<feature type="transmembrane region" description="Helical" evidence="7">
    <location>
        <begin position="254"/>
        <end position="275"/>
    </location>
</feature>
<evidence type="ECO:0000259" key="8">
    <source>
        <dbReference type="Pfam" id="PF04024"/>
    </source>
</evidence>
<feature type="transmembrane region" description="Helical" evidence="7">
    <location>
        <begin position="134"/>
        <end position="161"/>
    </location>
</feature>
<evidence type="ECO:0000256" key="2">
    <source>
        <dbReference type="ARBA" id="ARBA00022475"/>
    </source>
</evidence>
<accession>A0A2W1N938</accession>
<evidence type="ECO:0000259" key="9">
    <source>
        <dbReference type="Pfam" id="PF22571"/>
    </source>
</evidence>
<keyword evidence="5 7" id="KW-0472">Membrane</keyword>
<dbReference type="InterPro" id="IPR054321">
    <property type="entry name" value="PspC-rel_TM"/>
</dbReference>
<evidence type="ECO:0000256" key="4">
    <source>
        <dbReference type="ARBA" id="ARBA00022989"/>
    </source>
</evidence>
<keyword evidence="12" id="KW-1185">Reference proteome</keyword>
<feature type="domain" description="Phage shock protein PspC N-terminal" evidence="8">
    <location>
        <begin position="107"/>
        <end position="164"/>
    </location>
</feature>
<comment type="subcellular location">
    <subcellularLocation>
        <location evidence="1">Cell membrane</location>
        <topology evidence="1">Single-pass membrane protein</topology>
    </subcellularLocation>
</comment>
<dbReference type="InterPro" id="IPR052027">
    <property type="entry name" value="PspC"/>
</dbReference>
<evidence type="ECO:0000256" key="7">
    <source>
        <dbReference type="SAM" id="Phobius"/>
    </source>
</evidence>
<evidence type="ECO:0000256" key="5">
    <source>
        <dbReference type="ARBA" id="ARBA00023136"/>
    </source>
</evidence>
<name>A0A2W1N938_9FLAO</name>
<feature type="transmembrane region" description="Helical" evidence="7">
    <location>
        <begin position="282"/>
        <end position="307"/>
    </location>
</feature>
<comment type="caution">
    <text evidence="11">The sequence shown here is derived from an EMBL/GenBank/DDBJ whole genome shotgun (WGS) entry which is preliminary data.</text>
</comment>